<dbReference type="Proteomes" id="UP001497744">
    <property type="component" value="Unassembled WGS sequence"/>
</dbReference>
<name>A0AAV4LWI9_BABCB</name>
<evidence type="ECO:0000313" key="1">
    <source>
        <dbReference type="EMBL" id="GIX64128.1"/>
    </source>
</evidence>
<evidence type="ECO:0000313" key="2">
    <source>
        <dbReference type="Proteomes" id="UP001497744"/>
    </source>
</evidence>
<dbReference type="AlphaFoldDB" id="A0AAV4LWI9"/>
<organism evidence="1 2">
    <name type="scientific">Babesia caballi</name>
    <dbReference type="NCBI Taxonomy" id="5871"/>
    <lineage>
        <taxon>Eukaryota</taxon>
        <taxon>Sar</taxon>
        <taxon>Alveolata</taxon>
        <taxon>Apicomplexa</taxon>
        <taxon>Aconoidasida</taxon>
        <taxon>Piroplasmida</taxon>
        <taxon>Babesiidae</taxon>
        <taxon>Babesia</taxon>
    </lineage>
</organism>
<dbReference type="RefSeq" id="XP_067716197.1">
    <property type="nucleotide sequence ID" value="XM_067860096.1"/>
</dbReference>
<proteinExistence type="predicted"/>
<sequence>MYAEQAFASYANAAFNEIRNTPLESLNTAAFRARLGDALRSIAEESGANESNSEDYGRIASVYHVHFLPPCPAESGEGLAEVYTFDGFPGTTTKLRVYGTSGLYLVRNYLTEGQRDALMCQTLTDYINVGNAECSTVTADAAPQQQQPAPKRCQRRDTHMALVAAAAN</sequence>
<accession>A0AAV4LWI9</accession>
<comment type="caution">
    <text evidence="1">The sequence shown here is derived from an EMBL/GenBank/DDBJ whole genome shotgun (WGS) entry which is preliminary data.</text>
</comment>
<protein>
    <submittedName>
        <fullName evidence="1">Alkylated DNA repair protein</fullName>
    </submittedName>
</protein>
<gene>
    <name evidence="1" type="ORF">BcabD6B2_35630</name>
</gene>
<reference evidence="1 2" key="1">
    <citation type="submission" date="2021-06" db="EMBL/GenBank/DDBJ databases">
        <title>Genome sequence of Babesia caballi.</title>
        <authorList>
            <person name="Yamagishi J."/>
            <person name="Kidaka T."/>
            <person name="Ochi A."/>
        </authorList>
    </citation>
    <scope>NUCLEOTIDE SEQUENCE [LARGE SCALE GENOMIC DNA]</scope>
    <source>
        <strain evidence="1">USDA-D6B2</strain>
    </source>
</reference>
<keyword evidence="2" id="KW-1185">Reference proteome</keyword>
<dbReference type="EMBL" id="BPLF01000003">
    <property type="protein sequence ID" value="GIX64128.1"/>
    <property type="molecule type" value="Genomic_DNA"/>
</dbReference>
<dbReference type="GeneID" id="94195609"/>